<dbReference type="Gene3D" id="3.40.50.2000">
    <property type="entry name" value="Glycogen Phosphorylase B"/>
    <property type="match status" value="2"/>
</dbReference>
<evidence type="ECO:0000256" key="1">
    <source>
        <dbReference type="ARBA" id="ARBA00022475"/>
    </source>
</evidence>
<dbReference type="GO" id="GO:0071555">
    <property type="term" value="P:cell wall organization"/>
    <property type="evidence" value="ECO:0007669"/>
    <property type="project" value="UniProtKB-KW"/>
</dbReference>
<dbReference type="Proteomes" id="UP000237082">
    <property type="component" value="Unassembled WGS sequence"/>
</dbReference>
<dbReference type="GO" id="GO:0051991">
    <property type="term" value="F:UDP-N-acetyl-D-glucosamine:N-acetylmuramoyl-L-alanyl-D-glutamyl-meso-2,6-diaminopimelyl-D-alanyl-D-alanine-diphosphoundecaprenol 4-beta-N-acetylglucosaminlytransferase activity"/>
    <property type="evidence" value="ECO:0007669"/>
    <property type="project" value="RHEA"/>
</dbReference>
<evidence type="ECO:0000256" key="3">
    <source>
        <dbReference type="ARBA" id="ARBA00022676"/>
    </source>
</evidence>
<dbReference type="GO" id="GO:0050511">
    <property type="term" value="F:undecaprenyldiphospho-muramoylpentapeptide beta-N-acetylglucosaminyltransferase activity"/>
    <property type="evidence" value="ECO:0007669"/>
    <property type="project" value="UniProtKB-UniRule"/>
</dbReference>
<dbReference type="InterPro" id="IPR004276">
    <property type="entry name" value="GlycoTrans_28_N"/>
</dbReference>
<dbReference type="UniPathway" id="UPA00219"/>
<name>A0A2S5DJE5_9NEIS</name>
<evidence type="ECO:0000256" key="9">
    <source>
        <dbReference type="ARBA" id="ARBA00023316"/>
    </source>
</evidence>
<evidence type="ECO:0000256" key="2">
    <source>
        <dbReference type="ARBA" id="ARBA00022618"/>
    </source>
</evidence>
<comment type="pathway">
    <text evidence="10">Cell wall biogenesis; peptidoglycan biosynthesis.</text>
</comment>
<keyword evidence="8 10" id="KW-0131">Cell cycle</keyword>
<evidence type="ECO:0000313" key="13">
    <source>
        <dbReference type="EMBL" id="POZ63164.1"/>
    </source>
</evidence>
<keyword evidence="5 10" id="KW-0133">Cell shape</keyword>
<proteinExistence type="inferred from homology"/>
<keyword evidence="6 10" id="KW-0573">Peptidoglycan synthesis</keyword>
<dbReference type="Pfam" id="PF04101">
    <property type="entry name" value="Glyco_tran_28_C"/>
    <property type="match status" value="1"/>
</dbReference>
<dbReference type="PANTHER" id="PTHR21015:SF22">
    <property type="entry name" value="GLYCOSYLTRANSFERASE"/>
    <property type="match status" value="1"/>
</dbReference>
<keyword evidence="1 10" id="KW-1003">Cell membrane</keyword>
<organism evidence="13 14">
    <name type="scientific">Chromobacterium alticapitis</name>
    <dbReference type="NCBI Taxonomy" id="2073169"/>
    <lineage>
        <taxon>Bacteria</taxon>
        <taxon>Pseudomonadati</taxon>
        <taxon>Pseudomonadota</taxon>
        <taxon>Betaproteobacteria</taxon>
        <taxon>Neisseriales</taxon>
        <taxon>Chromobacteriaceae</taxon>
        <taxon>Chromobacterium</taxon>
    </lineage>
</organism>
<evidence type="ECO:0000256" key="5">
    <source>
        <dbReference type="ARBA" id="ARBA00022960"/>
    </source>
</evidence>
<keyword evidence="14" id="KW-1185">Reference proteome</keyword>
<feature type="domain" description="Glycosyltransferase family 28 N-terminal" evidence="11">
    <location>
        <begin position="6"/>
        <end position="141"/>
    </location>
</feature>
<comment type="catalytic activity">
    <reaction evidence="10">
        <text>di-trans,octa-cis-undecaprenyl diphospho-N-acetyl-alpha-D-muramoyl-L-alanyl-D-glutamyl-meso-2,6-diaminopimeloyl-D-alanyl-D-alanine + UDP-N-acetyl-alpha-D-glucosamine = di-trans,octa-cis-undecaprenyl diphospho-[N-acetyl-alpha-D-glucosaminyl-(1-&gt;4)]-N-acetyl-alpha-D-muramoyl-L-alanyl-D-glutamyl-meso-2,6-diaminopimeloyl-D-alanyl-D-alanine + UDP + H(+)</text>
        <dbReference type="Rhea" id="RHEA:31227"/>
        <dbReference type="ChEBI" id="CHEBI:15378"/>
        <dbReference type="ChEBI" id="CHEBI:57705"/>
        <dbReference type="ChEBI" id="CHEBI:58223"/>
        <dbReference type="ChEBI" id="CHEBI:61387"/>
        <dbReference type="ChEBI" id="CHEBI:61388"/>
        <dbReference type="EC" id="2.4.1.227"/>
    </reaction>
</comment>
<dbReference type="NCBIfam" id="TIGR01133">
    <property type="entry name" value="murG"/>
    <property type="match status" value="1"/>
</dbReference>
<dbReference type="InterPro" id="IPR007235">
    <property type="entry name" value="Glyco_trans_28_C"/>
</dbReference>
<evidence type="ECO:0000259" key="11">
    <source>
        <dbReference type="Pfam" id="PF03033"/>
    </source>
</evidence>
<comment type="function">
    <text evidence="10">Cell wall formation. Catalyzes the transfer of a GlcNAc subunit on undecaprenyl-pyrophosphoryl-MurNAc-pentapeptide (lipid intermediate I) to form undecaprenyl-pyrophosphoryl-MurNAc-(pentapeptide)GlcNAc (lipid intermediate II).</text>
</comment>
<evidence type="ECO:0000256" key="4">
    <source>
        <dbReference type="ARBA" id="ARBA00022679"/>
    </source>
</evidence>
<evidence type="ECO:0000256" key="6">
    <source>
        <dbReference type="ARBA" id="ARBA00022984"/>
    </source>
</evidence>
<evidence type="ECO:0000256" key="10">
    <source>
        <dbReference type="HAMAP-Rule" id="MF_00033"/>
    </source>
</evidence>
<feature type="binding site" evidence="10">
    <location>
        <position position="164"/>
    </location>
    <ligand>
        <name>UDP-N-acetyl-alpha-D-glucosamine</name>
        <dbReference type="ChEBI" id="CHEBI:57705"/>
    </ligand>
</feature>
<dbReference type="GO" id="GO:0009252">
    <property type="term" value="P:peptidoglycan biosynthetic process"/>
    <property type="evidence" value="ECO:0007669"/>
    <property type="project" value="UniProtKB-UniRule"/>
</dbReference>
<dbReference type="OrthoDB" id="9808936at2"/>
<dbReference type="PANTHER" id="PTHR21015">
    <property type="entry name" value="UDP-N-ACETYLGLUCOSAMINE--N-ACETYLMURAMYL-(PENTAPEPTIDE) PYROPHOSPHORYL-UNDECAPRENOL N-ACETYLGLUCOSAMINE TRANSFERASE 1"/>
    <property type="match status" value="1"/>
</dbReference>
<dbReference type="EMBL" id="PQWB01000017">
    <property type="protein sequence ID" value="POZ63164.1"/>
    <property type="molecule type" value="Genomic_DNA"/>
</dbReference>
<gene>
    <name evidence="10 13" type="primary">murG</name>
    <name evidence="13" type="ORF">C2I19_04985</name>
</gene>
<feature type="binding site" evidence="10">
    <location>
        <begin position="13"/>
        <end position="15"/>
    </location>
    <ligand>
        <name>UDP-N-acetyl-alpha-D-glucosamine</name>
        <dbReference type="ChEBI" id="CHEBI:57705"/>
    </ligand>
</feature>
<dbReference type="HAMAP" id="MF_00033">
    <property type="entry name" value="MurG"/>
    <property type="match status" value="1"/>
</dbReference>
<feature type="binding site" evidence="10">
    <location>
        <position position="293"/>
    </location>
    <ligand>
        <name>UDP-N-acetyl-alpha-D-glucosamine</name>
        <dbReference type="ChEBI" id="CHEBI:57705"/>
    </ligand>
</feature>
<comment type="caution">
    <text evidence="13">The sequence shown here is derived from an EMBL/GenBank/DDBJ whole genome shotgun (WGS) entry which is preliminary data.</text>
</comment>
<reference evidence="14" key="1">
    <citation type="submission" date="2018-02" db="EMBL/GenBank/DDBJ databases">
        <authorList>
            <person name="O'Hara-Hanley K."/>
            <person name="Soby S."/>
        </authorList>
    </citation>
    <scope>NUCLEOTIDE SEQUENCE [LARGE SCALE GENOMIC DNA]</scope>
    <source>
        <strain evidence="14">MWU14-2602</strain>
    </source>
</reference>
<comment type="caution">
    <text evidence="10">Lacks conserved residue(s) required for the propagation of feature annotation.</text>
</comment>
<dbReference type="InterPro" id="IPR006009">
    <property type="entry name" value="GlcNAc_MurG"/>
</dbReference>
<keyword evidence="2 10" id="KW-0132">Cell division</keyword>
<protein>
    <recommendedName>
        <fullName evidence="10">UDP-N-acetylglucosamine--N-acetylmuramyl-(pentapeptide) pyrophosphoryl-undecaprenol N-acetylglucosamine transferase</fullName>
        <ecNumber evidence="10">2.4.1.227</ecNumber>
    </recommendedName>
    <alternativeName>
        <fullName evidence="10">Undecaprenyl-PP-MurNAc-pentapeptide-UDPGlcNAc GlcNAc transferase</fullName>
    </alternativeName>
</protein>
<comment type="similarity">
    <text evidence="10">Belongs to the glycosyltransferase 28 family. MurG subfamily.</text>
</comment>
<evidence type="ECO:0000256" key="7">
    <source>
        <dbReference type="ARBA" id="ARBA00023136"/>
    </source>
</evidence>
<dbReference type="GO" id="GO:0008360">
    <property type="term" value="P:regulation of cell shape"/>
    <property type="evidence" value="ECO:0007669"/>
    <property type="project" value="UniProtKB-KW"/>
</dbReference>
<dbReference type="AlphaFoldDB" id="A0A2S5DJE5"/>
<evidence type="ECO:0000256" key="8">
    <source>
        <dbReference type="ARBA" id="ARBA00023306"/>
    </source>
</evidence>
<feature type="domain" description="Glycosyl transferase family 28 C-terminal" evidence="12">
    <location>
        <begin position="186"/>
        <end position="341"/>
    </location>
</feature>
<dbReference type="GO" id="GO:0051301">
    <property type="term" value="P:cell division"/>
    <property type="evidence" value="ECO:0007669"/>
    <property type="project" value="UniProtKB-KW"/>
</dbReference>
<dbReference type="SUPFAM" id="SSF53756">
    <property type="entry name" value="UDP-Glycosyltransferase/glycogen phosphorylase"/>
    <property type="match status" value="1"/>
</dbReference>
<comment type="subcellular location">
    <subcellularLocation>
        <location evidence="10">Cell membrane</location>
        <topology evidence="10">Peripheral membrane protein</topology>
        <orientation evidence="10">Cytoplasmic side</orientation>
    </subcellularLocation>
</comment>
<evidence type="ECO:0000313" key="14">
    <source>
        <dbReference type="Proteomes" id="UP000237082"/>
    </source>
</evidence>
<evidence type="ECO:0000259" key="12">
    <source>
        <dbReference type="Pfam" id="PF04101"/>
    </source>
</evidence>
<keyword evidence="4 10" id="KW-0808">Transferase</keyword>
<dbReference type="EC" id="2.4.1.227" evidence="10"/>
<keyword evidence="9 10" id="KW-0961">Cell wall biogenesis/degradation</keyword>
<dbReference type="CDD" id="cd03785">
    <property type="entry name" value="GT28_MurG"/>
    <property type="match status" value="1"/>
</dbReference>
<keyword evidence="3 10" id="KW-0328">Glycosyltransferase</keyword>
<sequence>MANRTVMVMAAGTGGHIVPGLAVAKELQSRGWKVVWLGTRRGMENKLVPPTGIELERLNFHGVRGKGLFGSIKGAVQLAGAFFKCAGLIFQHRPDVVLGMGGYVCLPGGVMAGLLWKPLALVNADASLLLSNQALLPFAKKLVCGFDGSAAKEAKALVTGNPVRREIEDIAAPAERFAGRSGPLKVLVVGGSLGAKVLNETLPQAMAKLPADKRPKMTHQTGEANFASVEAAYQAAGLRDQVELLPFVDDMPGRLAECDLIICRAGAITVSELCAAGVPSVLVPLVVSTTSHQRDNAEWMAGAGAAWHLPQKELNADGLAGLLAKLDREQLLDKAERARALARLGAAGRVADLCQQLAGDRTDADRASQ</sequence>
<dbReference type="GO" id="GO:0005886">
    <property type="term" value="C:plasma membrane"/>
    <property type="evidence" value="ECO:0007669"/>
    <property type="project" value="UniProtKB-SubCell"/>
</dbReference>
<dbReference type="RefSeq" id="WP_103901608.1">
    <property type="nucleotide sequence ID" value="NZ_PQWB01000017.1"/>
</dbReference>
<accession>A0A2S5DJE5</accession>
<dbReference type="GO" id="GO:0005975">
    <property type="term" value="P:carbohydrate metabolic process"/>
    <property type="evidence" value="ECO:0007669"/>
    <property type="project" value="InterPro"/>
</dbReference>
<keyword evidence="7 10" id="KW-0472">Membrane</keyword>
<dbReference type="Pfam" id="PF03033">
    <property type="entry name" value="Glyco_transf_28"/>
    <property type="match status" value="1"/>
</dbReference>
<feature type="binding site" evidence="10">
    <location>
        <position position="192"/>
    </location>
    <ligand>
        <name>UDP-N-acetyl-alpha-D-glucosamine</name>
        <dbReference type="ChEBI" id="CHEBI:57705"/>
    </ligand>
</feature>